<gene>
    <name evidence="1" type="ORF">V6N12_040547</name>
</gene>
<accession>A0ABR2E410</accession>
<dbReference type="Proteomes" id="UP001472677">
    <property type="component" value="Unassembled WGS sequence"/>
</dbReference>
<reference evidence="1 2" key="1">
    <citation type="journal article" date="2024" name="G3 (Bethesda)">
        <title>Genome assembly of Hibiscus sabdariffa L. provides insights into metabolisms of medicinal natural products.</title>
        <authorList>
            <person name="Kim T."/>
        </authorList>
    </citation>
    <scope>NUCLEOTIDE SEQUENCE [LARGE SCALE GENOMIC DNA]</scope>
    <source>
        <strain evidence="1">TK-2024</strain>
        <tissue evidence="1">Old leaves</tissue>
    </source>
</reference>
<sequence length="133" mass="15247">MEHVLKGADVMQLRDELVLGRNSLMNGVGFPLRLGFRNLACKLRVVVSFAETCFGMLQHYWSGDLQWACRKLKSKSLLTSILKIAASAFLHGIWQERNGRLFKKLRRSELKILMQIKETASIRLSGKFVNRLL</sequence>
<evidence type="ECO:0000313" key="1">
    <source>
        <dbReference type="EMBL" id="KAK8551927.1"/>
    </source>
</evidence>
<keyword evidence="2" id="KW-1185">Reference proteome</keyword>
<name>A0ABR2E410_9ROSI</name>
<dbReference type="EMBL" id="JBBPBM010000020">
    <property type="protein sequence ID" value="KAK8551927.1"/>
    <property type="molecule type" value="Genomic_DNA"/>
</dbReference>
<protein>
    <submittedName>
        <fullName evidence="1">Uncharacterized protein</fullName>
    </submittedName>
</protein>
<proteinExistence type="predicted"/>
<organism evidence="1 2">
    <name type="scientific">Hibiscus sabdariffa</name>
    <name type="common">roselle</name>
    <dbReference type="NCBI Taxonomy" id="183260"/>
    <lineage>
        <taxon>Eukaryota</taxon>
        <taxon>Viridiplantae</taxon>
        <taxon>Streptophyta</taxon>
        <taxon>Embryophyta</taxon>
        <taxon>Tracheophyta</taxon>
        <taxon>Spermatophyta</taxon>
        <taxon>Magnoliopsida</taxon>
        <taxon>eudicotyledons</taxon>
        <taxon>Gunneridae</taxon>
        <taxon>Pentapetalae</taxon>
        <taxon>rosids</taxon>
        <taxon>malvids</taxon>
        <taxon>Malvales</taxon>
        <taxon>Malvaceae</taxon>
        <taxon>Malvoideae</taxon>
        <taxon>Hibiscus</taxon>
    </lineage>
</organism>
<comment type="caution">
    <text evidence="1">The sequence shown here is derived from an EMBL/GenBank/DDBJ whole genome shotgun (WGS) entry which is preliminary data.</text>
</comment>
<evidence type="ECO:0000313" key="2">
    <source>
        <dbReference type="Proteomes" id="UP001472677"/>
    </source>
</evidence>